<dbReference type="Proteomes" id="UP000054538">
    <property type="component" value="Unassembled WGS sequence"/>
</dbReference>
<dbReference type="STRING" id="930991.A0A0D0E7A0"/>
<organism evidence="2 3">
    <name type="scientific">Paxillus rubicundulus Ve08.2h10</name>
    <dbReference type="NCBI Taxonomy" id="930991"/>
    <lineage>
        <taxon>Eukaryota</taxon>
        <taxon>Fungi</taxon>
        <taxon>Dikarya</taxon>
        <taxon>Basidiomycota</taxon>
        <taxon>Agaricomycotina</taxon>
        <taxon>Agaricomycetes</taxon>
        <taxon>Agaricomycetidae</taxon>
        <taxon>Boletales</taxon>
        <taxon>Paxilineae</taxon>
        <taxon>Paxillaceae</taxon>
        <taxon>Paxillus</taxon>
    </lineage>
</organism>
<dbReference type="PANTHER" id="PTHR19959:SF119">
    <property type="entry name" value="FUNGAL LIPASE-LIKE DOMAIN-CONTAINING PROTEIN"/>
    <property type="match status" value="1"/>
</dbReference>
<dbReference type="InterPro" id="IPR024983">
    <property type="entry name" value="CHAT_dom"/>
</dbReference>
<dbReference type="PANTHER" id="PTHR19959">
    <property type="entry name" value="KINESIN LIGHT CHAIN"/>
    <property type="match status" value="1"/>
</dbReference>
<dbReference type="InterPro" id="IPR011990">
    <property type="entry name" value="TPR-like_helical_dom_sf"/>
</dbReference>
<dbReference type="EMBL" id="KN825152">
    <property type="protein sequence ID" value="KIK93820.1"/>
    <property type="molecule type" value="Genomic_DNA"/>
</dbReference>
<dbReference type="HOGENOM" id="CLU_001305_0_1_1"/>
<evidence type="ECO:0000313" key="3">
    <source>
        <dbReference type="Proteomes" id="UP000054538"/>
    </source>
</evidence>
<reference evidence="2 3" key="1">
    <citation type="submission" date="2014-04" db="EMBL/GenBank/DDBJ databases">
        <authorList>
            <consortium name="DOE Joint Genome Institute"/>
            <person name="Kuo A."/>
            <person name="Kohler A."/>
            <person name="Jargeat P."/>
            <person name="Nagy L.G."/>
            <person name="Floudas D."/>
            <person name="Copeland A."/>
            <person name="Barry K.W."/>
            <person name="Cichocki N."/>
            <person name="Veneault-Fourrey C."/>
            <person name="LaButti K."/>
            <person name="Lindquist E.A."/>
            <person name="Lipzen A."/>
            <person name="Lundell T."/>
            <person name="Morin E."/>
            <person name="Murat C."/>
            <person name="Sun H."/>
            <person name="Tunlid A."/>
            <person name="Henrissat B."/>
            <person name="Grigoriev I.V."/>
            <person name="Hibbett D.S."/>
            <person name="Martin F."/>
            <person name="Nordberg H.P."/>
            <person name="Cantor M.N."/>
            <person name="Hua S.X."/>
        </authorList>
    </citation>
    <scope>NUCLEOTIDE SEQUENCE [LARGE SCALE GENOMIC DNA]</scope>
    <source>
        <strain evidence="2 3">Ve08.2h10</strain>
    </source>
</reference>
<dbReference type="Gene3D" id="1.25.40.10">
    <property type="entry name" value="Tetratricopeptide repeat domain"/>
    <property type="match status" value="2"/>
</dbReference>
<gene>
    <name evidence="2" type="ORF">PAXRUDRAFT_828597</name>
</gene>
<feature type="non-terminal residue" evidence="2">
    <location>
        <position position="1"/>
    </location>
</feature>
<sequence>MIERTCKPTHGAVETTLTSTRTGFYLIYRVSSLTKRVESVAVTRAINLGSHMTGGNKFRIAIEVDGIAKTTCSSMANSESAAGTLTWYHPFSYNIHPASSISSQMYVLPPSEERYWVEVGDKVTLAANDLLTRKDGMDEIVVVMTREPTDLPLTIYITVCRTTQVIYNEKHKSTCFVILEYFSYLLWESFEENSYQNASTLETCLEFERALLDLRPPGHQSRYRSLNALAECYRRRFSLTSDVADLDYAIVFEEEEVAISTQDRPSDLWQPLSALSRLLRMRYDASGHAADLQAAIEHQRAALAAQPSDHPNRAVALQRQALSLWLCYQVLGGDHHLKEAIAVAEEHLLYHPADDPDRSDPLDFLAGALWTRYQLQGHVSDLHRAIDLEQEAFRLRPPGHPDHHYSLDNLASSFWTRYQLQGDITDLHQAVELGEKALDLQPEGHQDHATSAGNLAGTLWTRYQVQRAPEDLHRAIRLQQETLLERRPGHSDRHHSLSNLALSLRSRHELEHTPKDLDEAITLQEEAADLQPAGYLHRAIILDNLASSLEARYRLHRRESDLHRAIEIQEEVLVLWPPGHPDHPTSVQHLASCLLHLHQNTQRVTASAEAANLHKAFNLLSTLAALPGVSSTSLCEATQEWVKSAEDFKHPSVLEAYRTSLGALDRHIAALVSVVLRHRVMGPLKSLVNDAFSCALRHNNPTDAVQLFEQGRAILWTQLARFETPLTELRSHSEIGRQLVEKFERLSSRLQTFAKGRDSRAPVAVSDPEGDDTERYWRLSSDWESVVQDIRQQKGFERFLLPPLFADLREAASEGPVIILSTSRYTSDALIVLHDRAPIHVPLSVNFGDIEVLALRLAGTIKDFPASNPAPGADEARHKENLRQCRNSLISDLRHLWRSVVSPIVEELEKVHPAGVGNRIWWCPAAKFSALPLHAAGPYRKREKNLSALYTTSYTPSLSALVRTRNKQKLVQTRDNSDPFPSFVIIGQAAPGLSQGKELQNVDKEMVVIRNALPNSMPIDRLVGDLATDEGVVEALRAHSWVHLACHGTQDLSRPFDSSFAMKNGPLTLLRIIQARFDEPEFAFLSACHTAAGDKSTPDEVIHLAAAMQFAGFKSVIGTMWGVDDEFVHHMVTAFYRNMFGGPSKPDFRRSAECLNKAAKDIVDVVPIDQRIVFIHIGA</sequence>
<dbReference type="Pfam" id="PF13374">
    <property type="entry name" value="TPR_10"/>
    <property type="match status" value="2"/>
</dbReference>
<proteinExistence type="predicted"/>
<feature type="domain" description="CHAT" evidence="1">
    <location>
        <begin position="893"/>
        <end position="1148"/>
    </location>
</feature>
<accession>A0A0D0E7A0</accession>
<keyword evidence="3" id="KW-1185">Reference proteome</keyword>
<protein>
    <recommendedName>
        <fullName evidence="1">CHAT domain-containing protein</fullName>
    </recommendedName>
</protein>
<name>A0A0D0E7A0_9AGAM</name>
<dbReference type="SUPFAM" id="SSF48452">
    <property type="entry name" value="TPR-like"/>
    <property type="match status" value="1"/>
</dbReference>
<dbReference type="OrthoDB" id="9991317at2759"/>
<dbReference type="InParanoid" id="A0A0D0E7A0"/>
<dbReference type="AlphaFoldDB" id="A0A0D0E7A0"/>
<dbReference type="Pfam" id="PF12770">
    <property type="entry name" value="CHAT"/>
    <property type="match status" value="1"/>
</dbReference>
<evidence type="ECO:0000259" key="1">
    <source>
        <dbReference type="Pfam" id="PF12770"/>
    </source>
</evidence>
<reference evidence="3" key="2">
    <citation type="submission" date="2015-01" db="EMBL/GenBank/DDBJ databases">
        <title>Evolutionary Origins and Diversification of the Mycorrhizal Mutualists.</title>
        <authorList>
            <consortium name="DOE Joint Genome Institute"/>
            <consortium name="Mycorrhizal Genomics Consortium"/>
            <person name="Kohler A."/>
            <person name="Kuo A."/>
            <person name="Nagy L.G."/>
            <person name="Floudas D."/>
            <person name="Copeland A."/>
            <person name="Barry K.W."/>
            <person name="Cichocki N."/>
            <person name="Veneault-Fourrey C."/>
            <person name="LaButti K."/>
            <person name="Lindquist E.A."/>
            <person name="Lipzen A."/>
            <person name="Lundell T."/>
            <person name="Morin E."/>
            <person name="Murat C."/>
            <person name="Riley R."/>
            <person name="Ohm R."/>
            <person name="Sun H."/>
            <person name="Tunlid A."/>
            <person name="Henrissat B."/>
            <person name="Grigoriev I.V."/>
            <person name="Hibbett D.S."/>
            <person name="Martin F."/>
        </authorList>
    </citation>
    <scope>NUCLEOTIDE SEQUENCE [LARGE SCALE GENOMIC DNA]</scope>
    <source>
        <strain evidence="3">Ve08.2h10</strain>
    </source>
</reference>
<evidence type="ECO:0000313" key="2">
    <source>
        <dbReference type="EMBL" id="KIK93820.1"/>
    </source>
</evidence>